<organism evidence="3 4">
    <name type="scientific">Tectimicrobiota bacterium</name>
    <dbReference type="NCBI Taxonomy" id="2528274"/>
    <lineage>
        <taxon>Bacteria</taxon>
        <taxon>Pseudomonadati</taxon>
        <taxon>Nitrospinota/Tectimicrobiota group</taxon>
        <taxon>Candidatus Tectimicrobiota</taxon>
    </lineage>
</organism>
<dbReference type="Proteomes" id="UP000712673">
    <property type="component" value="Unassembled WGS sequence"/>
</dbReference>
<proteinExistence type="predicted"/>
<accession>A0A938B326</accession>
<evidence type="ECO:0000313" key="4">
    <source>
        <dbReference type="Proteomes" id="UP000712673"/>
    </source>
</evidence>
<dbReference type="CDD" id="cd07983">
    <property type="entry name" value="LPLAT_DUF374-like"/>
    <property type="match status" value="1"/>
</dbReference>
<feature type="transmembrane region" description="Helical" evidence="1">
    <location>
        <begin position="12"/>
        <end position="32"/>
    </location>
</feature>
<dbReference type="AlphaFoldDB" id="A0A938B326"/>
<dbReference type="EMBL" id="VGLS01000130">
    <property type="protein sequence ID" value="MBM3223350.1"/>
    <property type="molecule type" value="Genomic_DNA"/>
</dbReference>
<dbReference type="Pfam" id="PF04028">
    <property type="entry name" value="DUF374"/>
    <property type="match status" value="1"/>
</dbReference>
<sequence>MRLAKLLWSHHWIMRSVVWLLACWLCLLYRTLRPVYIQRHYEQRAWAAHTPIVLAGWHGRMLYFLHLYRQQHFTMLVSQSRDGDFISDVLQRFGVHTTRGSSSRGGAQALLTMIRYIQDGGHVAITPDGPRGPRYIVKSGVLAVAQQTGAAIVPVTYNARWKKVFRSWDAFLMPLPFSRIVVVYGAPIYVPTEASHALLQTKRQELEMCLRQITAMADQYFGASSA</sequence>
<evidence type="ECO:0000313" key="3">
    <source>
        <dbReference type="EMBL" id="MBM3223350.1"/>
    </source>
</evidence>
<feature type="domain" description="DUF374" evidence="2">
    <location>
        <begin position="68"/>
        <end position="134"/>
    </location>
</feature>
<dbReference type="InterPro" id="IPR007172">
    <property type="entry name" value="DUF374"/>
</dbReference>
<name>A0A938B326_UNCTE</name>
<comment type="caution">
    <text evidence="3">The sequence shown here is derived from an EMBL/GenBank/DDBJ whole genome shotgun (WGS) entry which is preliminary data.</text>
</comment>
<keyword evidence="1" id="KW-1133">Transmembrane helix</keyword>
<keyword evidence="1" id="KW-0812">Transmembrane</keyword>
<reference evidence="3" key="1">
    <citation type="submission" date="2019-03" db="EMBL/GenBank/DDBJ databases">
        <title>Lake Tanganyika Metagenome-Assembled Genomes (MAGs).</title>
        <authorList>
            <person name="Tran P."/>
        </authorList>
    </citation>
    <scope>NUCLEOTIDE SEQUENCE</scope>
    <source>
        <strain evidence="3">K_DeepCast_65m_m2_066</strain>
    </source>
</reference>
<keyword evidence="1" id="KW-0472">Membrane</keyword>
<evidence type="ECO:0000256" key="1">
    <source>
        <dbReference type="SAM" id="Phobius"/>
    </source>
</evidence>
<gene>
    <name evidence="3" type="ORF">FJZ47_06075</name>
</gene>
<protein>
    <submittedName>
        <fullName evidence="3">DUF374 domain-containing protein</fullName>
    </submittedName>
</protein>
<evidence type="ECO:0000259" key="2">
    <source>
        <dbReference type="Pfam" id="PF04028"/>
    </source>
</evidence>